<accession>A0A5S9QL17</accession>
<evidence type="ECO:0000313" key="3">
    <source>
        <dbReference type="EMBL" id="CAA0115286.1"/>
    </source>
</evidence>
<dbReference type="SMART" id="SM00822">
    <property type="entry name" value="PKS_KR"/>
    <property type="match status" value="1"/>
</dbReference>
<name>A0A5S9QL17_9GAMM</name>
<gene>
    <name evidence="3" type="ORF">DPBNPPHM_01913</name>
</gene>
<dbReference type="GO" id="GO:0005737">
    <property type="term" value="C:cytoplasm"/>
    <property type="evidence" value="ECO:0007669"/>
    <property type="project" value="TreeGrafter"/>
</dbReference>
<sequence length="353" mass="38656">MKVLVTGATGLIGAHTTMGLLDNGHDVRLLARSPQRAKQYFNEHGYDIQDIVEGDMLDAEVVREALTGCNAVVHAAGLVCLDPKQADTVYHTNVNGMRNVLGIAHTMGIDRMVYTSSISALFDGDREVDVWGPLNESTAPYARSKIACEAFARELQEQGVPLRISYPGMVLGPDDPGLTTSNKGLLQFIELMVPITTSGVQIVDVRDVAELHVRLLEAEHTLPATEYRYVVAGNFHDWRDIASIMNHVLEKPILSPPCPGVVLRALGHVLDALRKLIPHQIPLTVESANLVTLWKPIFSERTSKILGKSLRPTEETIVDTLTWANRKGHIACKMASIGEHNTIGQLAEVSDIK</sequence>
<dbReference type="PANTHER" id="PTHR48079:SF6">
    <property type="entry name" value="NAD(P)-BINDING DOMAIN-CONTAINING PROTEIN-RELATED"/>
    <property type="match status" value="1"/>
</dbReference>
<dbReference type="GO" id="GO:0004029">
    <property type="term" value="F:aldehyde dehydrogenase (NAD+) activity"/>
    <property type="evidence" value="ECO:0007669"/>
    <property type="project" value="TreeGrafter"/>
</dbReference>
<dbReference type="InterPro" id="IPR001509">
    <property type="entry name" value="Epimerase_deHydtase"/>
</dbReference>
<protein>
    <submittedName>
        <fullName evidence="3">3 beta-hydroxysteroid dehydrogenase/Delta 5--&gt;4-isomerase</fullName>
    </submittedName>
</protein>
<comment type="similarity">
    <text evidence="1">Belongs to the short-chain dehydrogenases/reductases (SDR) family.</text>
</comment>
<dbReference type="Pfam" id="PF01370">
    <property type="entry name" value="Epimerase"/>
    <property type="match status" value="1"/>
</dbReference>
<dbReference type="AlphaFoldDB" id="A0A5S9QL17"/>
<evidence type="ECO:0000313" key="4">
    <source>
        <dbReference type="Proteomes" id="UP000434580"/>
    </source>
</evidence>
<dbReference type="GO" id="GO:0016853">
    <property type="term" value="F:isomerase activity"/>
    <property type="evidence" value="ECO:0007669"/>
    <property type="project" value="UniProtKB-KW"/>
</dbReference>
<reference evidence="3 4" key="1">
    <citation type="submission" date="2019-11" db="EMBL/GenBank/DDBJ databases">
        <authorList>
            <person name="Holert J."/>
        </authorList>
    </citation>
    <scope>NUCLEOTIDE SEQUENCE [LARGE SCALE GENOMIC DNA]</scope>
    <source>
        <strain evidence="3">BC5_2</strain>
    </source>
</reference>
<dbReference type="InterPro" id="IPR036291">
    <property type="entry name" value="NAD(P)-bd_dom_sf"/>
</dbReference>
<evidence type="ECO:0000259" key="2">
    <source>
        <dbReference type="SMART" id="SM00822"/>
    </source>
</evidence>
<feature type="domain" description="Ketoreductase" evidence="2">
    <location>
        <begin position="1"/>
        <end position="173"/>
    </location>
</feature>
<evidence type="ECO:0000256" key="1">
    <source>
        <dbReference type="ARBA" id="ARBA00006484"/>
    </source>
</evidence>
<dbReference type="InterPro" id="IPR051783">
    <property type="entry name" value="NAD(P)-dependent_oxidoreduct"/>
</dbReference>
<dbReference type="SUPFAM" id="SSF51735">
    <property type="entry name" value="NAD(P)-binding Rossmann-fold domains"/>
    <property type="match status" value="1"/>
</dbReference>
<dbReference type="InterPro" id="IPR057326">
    <property type="entry name" value="KR_dom"/>
</dbReference>
<keyword evidence="3" id="KW-0413">Isomerase</keyword>
<dbReference type="EMBL" id="CACSII010000018">
    <property type="protein sequence ID" value="CAA0115286.1"/>
    <property type="molecule type" value="Genomic_DNA"/>
</dbReference>
<organism evidence="3 4">
    <name type="scientific">BD1-7 clade bacterium</name>
    <dbReference type="NCBI Taxonomy" id="2029982"/>
    <lineage>
        <taxon>Bacteria</taxon>
        <taxon>Pseudomonadati</taxon>
        <taxon>Pseudomonadota</taxon>
        <taxon>Gammaproteobacteria</taxon>
        <taxon>Cellvibrionales</taxon>
        <taxon>Spongiibacteraceae</taxon>
        <taxon>BD1-7 clade</taxon>
    </lineage>
</organism>
<dbReference type="OrthoDB" id="7941246at2"/>
<proteinExistence type="inferred from homology"/>
<dbReference type="PANTHER" id="PTHR48079">
    <property type="entry name" value="PROTEIN YEEZ"/>
    <property type="match status" value="1"/>
</dbReference>
<dbReference type="Gene3D" id="3.40.50.720">
    <property type="entry name" value="NAD(P)-binding Rossmann-like Domain"/>
    <property type="match status" value="1"/>
</dbReference>
<dbReference type="Proteomes" id="UP000434580">
    <property type="component" value="Unassembled WGS sequence"/>
</dbReference>